<dbReference type="Proteomes" id="UP000665020">
    <property type="component" value="Chromosome"/>
</dbReference>
<dbReference type="PANTHER" id="PTHR43401">
    <property type="entry name" value="L-THREONINE 3-DEHYDROGENASE"/>
    <property type="match status" value="1"/>
</dbReference>
<evidence type="ECO:0000259" key="5">
    <source>
        <dbReference type="SMART" id="SM00829"/>
    </source>
</evidence>
<proteinExistence type="inferred from homology"/>
<dbReference type="InterPro" id="IPR013149">
    <property type="entry name" value="ADH-like_C"/>
</dbReference>
<keyword evidence="2 4" id="KW-0862">Zinc</keyword>
<dbReference type="GO" id="GO:0016491">
    <property type="term" value="F:oxidoreductase activity"/>
    <property type="evidence" value="ECO:0007669"/>
    <property type="project" value="UniProtKB-KW"/>
</dbReference>
<dbReference type="InterPro" id="IPR011032">
    <property type="entry name" value="GroES-like_sf"/>
</dbReference>
<organism evidence="6 7">
    <name type="scientific">Iocasia fonsfrigidae</name>
    <dbReference type="NCBI Taxonomy" id="2682810"/>
    <lineage>
        <taxon>Bacteria</taxon>
        <taxon>Bacillati</taxon>
        <taxon>Bacillota</taxon>
        <taxon>Clostridia</taxon>
        <taxon>Halanaerobiales</taxon>
        <taxon>Halanaerobiaceae</taxon>
        <taxon>Iocasia</taxon>
    </lineage>
</organism>
<dbReference type="PANTHER" id="PTHR43401:SF2">
    <property type="entry name" value="L-THREONINE 3-DEHYDROGENASE"/>
    <property type="match status" value="1"/>
</dbReference>
<dbReference type="Gene3D" id="3.40.50.720">
    <property type="entry name" value="NAD(P)-binding Rossmann-like Domain"/>
    <property type="match status" value="1"/>
</dbReference>
<keyword evidence="1 4" id="KW-0479">Metal-binding</keyword>
<evidence type="ECO:0000313" key="7">
    <source>
        <dbReference type="Proteomes" id="UP000665020"/>
    </source>
</evidence>
<evidence type="ECO:0000256" key="2">
    <source>
        <dbReference type="ARBA" id="ARBA00022833"/>
    </source>
</evidence>
<dbReference type="Gene3D" id="3.90.180.10">
    <property type="entry name" value="Medium-chain alcohol dehydrogenases, catalytic domain"/>
    <property type="match status" value="1"/>
</dbReference>
<dbReference type="InterPro" id="IPR036291">
    <property type="entry name" value="NAD(P)-bd_dom_sf"/>
</dbReference>
<evidence type="ECO:0000256" key="4">
    <source>
        <dbReference type="RuleBase" id="RU361277"/>
    </source>
</evidence>
<reference evidence="6" key="1">
    <citation type="submission" date="2019-12" db="EMBL/GenBank/DDBJ databases">
        <authorList>
            <person name="zhang j."/>
            <person name="sun C.M."/>
        </authorList>
    </citation>
    <scope>NUCLEOTIDE SEQUENCE</scope>
    <source>
        <strain evidence="6">NS-1</strain>
    </source>
</reference>
<dbReference type="InterPro" id="IPR050129">
    <property type="entry name" value="Zn_alcohol_dh"/>
</dbReference>
<dbReference type="InterPro" id="IPR020843">
    <property type="entry name" value="ER"/>
</dbReference>
<keyword evidence="7" id="KW-1185">Reference proteome</keyword>
<dbReference type="PROSITE" id="PS00059">
    <property type="entry name" value="ADH_ZINC"/>
    <property type="match status" value="1"/>
</dbReference>
<evidence type="ECO:0000256" key="1">
    <source>
        <dbReference type="ARBA" id="ARBA00022723"/>
    </source>
</evidence>
<evidence type="ECO:0000256" key="3">
    <source>
        <dbReference type="ARBA" id="ARBA00023002"/>
    </source>
</evidence>
<dbReference type="Pfam" id="PF08240">
    <property type="entry name" value="ADH_N"/>
    <property type="match status" value="1"/>
</dbReference>
<keyword evidence="3" id="KW-0560">Oxidoreductase</keyword>
<dbReference type="KEGG" id="ifn:GM661_00705"/>
<accession>A0A8A7KEJ2</accession>
<dbReference type="EMBL" id="CP046640">
    <property type="protein sequence ID" value="QTL96594.1"/>
    <property type="molecule type" value="Genomic_DNA"/>
</dbReference>
<dbReference type="InterPro" id="IPR002328">
    <property type="entry name" value="ADH_Zn_CS"/>
</dbReference>
<dbReference type="SMART" id="SM00829">
    <property type="entry name" value="PKS_ER"/>
    <property type="match status" value="1"/>
</dbReference>
<dbReference type="CDD" id="cd08236">
    <property type="entry name" value="sugar_DH"/>
    <property type="match status" value="1"/>
</dbReference>
<dbReference type="AlphaFoldDB" id="A0A8A7KEJ2"/>
<gene>
    <name evidence="6" type="ORF">GM661_00705</name>
</gene>
<comment type="similarity">
    <text evidence="4">Belongs to the zinc-containing alcohol dehydrogenase family.</text>
</comment>
<dbReference type="Pfam" id="PF00107">
    <property type="entry name" value="ADH_zinc_N"/>
    <property type="match status" value="1"/>
</dbReference>
<evidence type="ECO:0000313" key="6">
    <source>
        <dbReference type="EMBL" id="QTL96594.1"/>
    </source>
</evidence>
<comment type="cofactor">
    <cofactor evidence="4">
        <name>Zn(2+)</name>
        <dbReference type="ChEBI" id="CHEBI:29105"/>
    </cofactor>
</comment>
<dbReference type="GO" id="GO:0008270">
    <property type="term" value="F:zinc ion binding"/>
    <property type="evidence" value="ECO:0007669"/>
    <property type="project" value="InterPro"/>
</dbReference>
<sequence>MKAVRLYAPGDLRVEEVELPEIKADEVLVKVMVVGVCGSDIPRINEYGAHNAPLTMGHEFSGKILKIGLDVEGWNEGDRITAGPLIPCHKCEWCEKSRYSLCEDYSYLGSRQDGAMADYVAVPANNLVKVPDNVSYSAAAMTDPAANAIHGLWKGDVKGKKIIILGVGPIGLFAIQYARYLGADTIIAIDISDKKLEIALELGATHVINNLRESNSEEKIKEITNTKMADFILETAGSKITQNQALHLIAPNGRVVYLGISHDELMLDEQSVENILRGEVEIVGSWNSFSDPFPGKEWFEAIKCFKEGEFISDPLISQKLSLDKAPEIFSKIRNDKDFFYNKILFTPGLEE</sequence>
<feature type="domain" description="Enoyl reductase (ER)" evidence="5">
    <location>
        <begin position="10"/>
        <end position="337"/>
    </location>
</feature>
<dbReference type="RefSeq" id="WP_230868311.1">
    <property type="nucleotide sequence ID" value="NZ_CP046640.1"/>
</dbReference>
<protein>
    <submittedName>
        <fullName evidence="6">Alcohol dehydrogenase catalytic domain-containing protein</fullName>
    </submittedName>
</protein>
<dbReference type="SUPFAM" id="SSF51735">
    <property type="entry name" value="NAD(P)-binding Rossmann-fold domains"/>
    <property type="match status" value="1"/>
</dbReference>
<dbReference type="InterPro" id="IPR013154">
    <property type="entry name" value="ADH-like_N"/>
</dbReference>
<name>A0A8A7KEJ2_9FIRM</name>
<dbReference type="SUPFAM" id="SSF50129">
    <property type="entry name" value="GroES-like"/>
    <property type="match status" value="1"/>
</dbReference>